<protein>
    <submittedName>
        <fullName evidence="6">DDE Tnp4 domain-containing protein</fullName>
    </submittedName>
</protein>
<dbReference type="InterPro" id="IPR027806">
    <property type="entry name" value="HARBI1_dom"/>
</dbReference>
<reference evidence="6" key="1">
    <citation type="submission" date="2022-11" db="UniProtKB">
        <authorList>
            <consortium name="WormBaseParasite"/>
        </authorList>
    </citation>
    <scope>IDENTIFICATION</scope>
</reference>
<organism evidence="5 6">
    <name type="scientific">Ditylenchus dipsaci</name>
    <dbReference type="NCBI Taxonomy" id="166011"/>
    <lineage>
        <taxon>Eukaryota</taxon>
        <taxon>Metazoa</taxon>
        <taxon>Ecdysozoa</taxon>
        <taxon>Nematoda</taxon>
        <taxon>Chromadorea</taxon>
        <taxon>Rhabditida</taxon>
        <taxon>Tylenchina</taxon>
        <taxon>Tylenchomorpha</taxon>
        <taxon>Sphaerularioidea</taxon>
        <taxon>Anguinidae</taxon>
        <taxon>Anguininae</taxon>
        <taxon>Ditylenchus</taxon>
    </lineage>
</organism>
<dbReference type="Proteomes" id="UP000887574">
    <property type="component" value="Unplaced"/>
</dbReference>
<keyword evidence="5" id="KW-1185">Reference proteome</keyword>
<keyword evidence="2" id="KW-0479">Metal-binding</keyword>
<feature type="transmembrane region" description="Helical" evidence="3">
    <location>
        <begin position="94"/>
        <end position="114"/>
    </location>
</feature>
<evidence type="ECO:0000259" key="4">
    <source>
        <dbReference type="Pfam" id="PF13359"/>
    </source>
</evidence>
<keyword evidence="3" id="KW-0472">Membrane</keyword>
<sequence length="120" mass="13133">MDFKPVEDVPGVGGSQFAANQEDMLPYVFLGDGGFGCTDLIMTPFTDRGADTHAKIAFNRRLSKARSAVEHAFGIFAKRWRLFLGTVDAGPDLARLYTLAAVICTTFSSLCLMMKKLFTS</sequence>
<dbReference type="AlphaFoldDB" id="A0A915CRN3"/>
<feature type="domain" description="DDE Tnp4" evidence="4">
    <location>
        <begin position="26"/>
        <end position="100"/>
    </location>
</feature>
<evidence type="ECO:0000256" key="1">
    <source>
        <dbReference type="ARBA" id="ARBA00001968"/>
    </source>
</evidence>
<evidence type="ECO:0000313" key="6">
    <source>
        <dbReference type="WBParaSite" id="jg11914"/>
    </source>
</evidence>
<keyword evidence="3" id="KW-0812">Transmembrane</keyword>
<name>A0A915CRN3_9BILA</name>
<dbReference type="GO" id="GO:0046872">
    <property type="term" value="F:metal ion binding"/>
    <property type="evidence" value="ECO:0007669"/>
    <property type="project" value="UniProtKB-KW"/>
</dbReference>
<dbReference type="WBParaSite" id="jg11914">
    <property type="protein sequence ID" value="jg11914"/>
    <property type="gene ID" value="jg11914"/>
</dbReference>
<evidence type="ECO:0000256" key="3">
    <source>
        <dbReference type="SAM" id="Phobius"/>
    </source>
</evidence>
<comment type="cofactor">
    <cofactor evidence="1">
        <name>a divalent metal cation</name>
        <dbReference type="ChEBI" id="CHEBI:60240"/>
    </cofactor>
</comment>
<evidence type="ECO:0000256" key="2">
    <source>
        <dbReference type="ARBA" id="ARBA00022723"/>
    </source>
</evidence>
<dbReference type="Pfam" id="PF13359">
    <property type="entry name" value="DDE_Tnp_4"/>
    <property type="match status" value="1"/>
</dbReference>
<keyword evidence="3" id="KW-1133">Transmembrane helix</keyword>
<accession>A0A915CRN3</accession>
<proteinExistence type="predicted"/>
<evidence type="ECO:0000313" key="5">
    <source>
        <dbReference type="Proteomes" id="UP000887574"/>
    </source>
</evidence>